<dbReference type="PIRSF" id="PIRSF030150">
    <property type="entry name" value="UCP030150"/>
    <property type="match status" value="1"/>
</dbReference>
<dbReference type="SUPFAM" id="SSF63817">
    <property type="entry name" value="Sortase"/>
    <property type="match status" value="1"/>
</dbReference>
<dbReference type="Proteomes" id="UP000061660">
    <property type="component" value="Chromosome"/>
</dbReference>
<gene>
    <name evidence="5" type="ORF">IJ22_07930</name>
</gene>
<dbReference type="CDD" id="cd05826">
    <property type="entry name" value="Sortase_B"/>
    <property type="match status" value="1"/>
</dbReference>
<keyword evidence="6" id="KW-1185">Reference proteome</keyword>
<dbReference type="EMBL" id="CP013652">
    <property type="protein sequence ID" value="ALS21175.1"/>
    <property type="molecule type" value="Genomic_DNA"/>
</dbReference>
<dbReference type="InterPro" id="IPR015986">
    <property type="entry name" value="SrtB_Firmicute"/>
</dbReference>
<evidence type="ECO:0000256" key="1">
    <source>
        <dbReference type="ARBA" id="ARBA00022801"/>
    </source>
</evidence>
<reference evidence="5 6" key="2">
    <citation type="journal article" date="2016" name="Genome Announc.">
        <title>Complete Genome Sequences of Two Interactive Moderate Thermophiles, Paenibacillus napthalenovorans 32O-Y and Paenibacillus sp. 32O-W.</title>
        <authorList>
            <person name="Butler R.R.III."/>
            <person name="Wang J."/>
            <person name="Stark B.C."/>
            <person name="Pombert J.F."/>
        </authorList>
    </citation>
    <scope>NUCLEOTIDE SEQUENCE [LARGE SCALE GENOMIC DNA]</scope>
    <source>
        <strain evidence="5 6">32O-Y</strain>
    </source>
</reference>
<dbReference type="OrthoDB" id="9806013at2"/>
<accession>A0A0U2VNS7</accession>
<dbReference type="KEGG" id="pnp:IJ22_07930"/>
<dbReference type="InterPro" id="IPR023365">
    <property type="entry name" value="Sortase_dom-sf"/>
</dbReference>
<evidence type="ECO:0000256" key="2">
    <source>
        <dbReference type="PIRSR" id="PIRSR030150-1"/>
    </source>
</evidence>
<dbReference type="GO" id="GO:0016787">
    <property type="term" value="F:hydrolase activity"/>
    <property type="evidence" value="ECO:0007669"/>
    <property type="project" value="UniProtKB-KW"/>
</dbReference>
<evidence type="ECO:0000313" key="6">
    <source>
        <dbReference type="Proteomes" id="UP000061660"/>
    </source>
</evidence>
<evidence type="ECO:0000313" key="5">
    <source>
        <dbReference type="EMBL" id="ALS21175.1"/>
    </source>
</evidence>
<feature type="active site" description="Proton donor/acceptor" evidence="4">
    <location>
        <position position="152"/>
    </location>
</feature>
<dbReference type="Gene3D" id="2.40.260.10">
    <property type="entry name" value="Sortase"/>
    <property type="match status" value="1"/>
</dbReference>
<dbReference type="NCBIfam" id="TIGR03064">
    <property type="entry name" value="sortase_srtB"/>
    <property type="match status" value="1"/>
</dbReference>
<protein>
    <submittedName>
        <fullName evidence="5">Peptidase C60</fullName>
    </submittedName>
</protein>
<feature type="active site" description="Acyl-thioester intermediate" evidence="2">
    <location>
        <position position="245"/>
    </location>
</feature>
<evidence type="ECO:0000256" key="3">
    <source>
        <dbReference type="PIRSR" id="PIRSR030150-2"/>
    </source>
</evidence>
<dbReference type="Pfam" id="PF04203">
    <property type="entry name" value="Sortase"/>
    <property type="match status" value="1"/>
</dbReference>
<feature type="site" description="Transition state stabilizer" evidence="3">
    <location>
        <position position="255"/>
    </location>
</feature>
<dbReference type="STRING" id="162209.IJ22_07930"/>
<evidence type="ECO:0000256" key="4">
    <source>
        <dbReference type="PIRSR" id="PIRSR605754-1"/>
    </source>
</evidence>
<sequence length="277" mass="32069">MKASRLVNVLMTVLFFFSLFQLSGIFIDYYRNSQALAEARALYEGSADEDNPQAALSRTGDTVSGVSFNAAQAEAVPDVRSPFIDLLQVNRDVVGWIKIDDTRISYPILQTMNNDYYLNRNYKRENARSGSIFMDFRNAIIAPDPNTVIYGHRMKDGSMFGDLKKFLNKDFYNRHRTFTFDTLYQSYRAEIFSVYYTTTDFNYIQTEFDSEDEYRSFLQTIQEKSLYKSDTALTAEDRIVTLSTCDYTLDQVDGRLVVHAKLVEKDDDEAPIYRQDE</sequence>
<dbReference type="RefSeq" id="WP_062407381.1">
    <property type="nucleotide sequence ID" value="NZ_CP013652.1"/>
</dbReference>
<proteinExistence type="predicted"/>
<organism evidence="5 6">
    <name type="scientific">Paenibacillus naphthalenovorans</name>
    <dbReference type="NCBI Taxonomy" id="162209"/>
    <lineage>
        <taxon>Bacteria</taxon>
        <taxon>Bacillati</taxon>
        <taxon>Bacillota</taxon>
        <taxon>Bacilli</taxon>
        <taxon>Bacillales</taxon>
        <taxon>Paenibacillaceae</taxon>
        <taxon>Paenibacillus</taxon>
    </lineage>
</organism>
<name>A0A0U2VNS7_9BACL</name>
<dbReference type="AlphaFoldDB" id="A0A0U2VNS7"/>
<keyword evidence="1" id="KW-0378">Hydrolase</keyword>
<reference evidence="6" key="1">
    <citation type="submission" date="2015-12" db="EMBL/GenBank/DDBJ databases">
        <title>Complete genome sequences of two moderately thermophilic Paenibacillus species.</title>
        <authorList>
            <person name="Butler R.III."/>
            <person name="Wang J."/>
            <person name="Stark B.C."/>
            <person name="Pombert J.-F."/>
        </authorList>
    </citation>
    <scope>NUCLEOTIDE SEQUENCE [LARGE SCALE GENOMIC DNA]</scope>
    <source>
        <strain evidence="6">32O-Y</strain>
    </source>
</reference>
<dbReference type="InterPro" id="IPR009835">
    <property type="entry name" value="SrtB"/>
</dbReference>
<dbReference type="InterPro" id="IPR005754">
    <property type="entry name" value="Sortase"/>
</dbReference>
<dbReference type="PATRIC" id="fig|162209.4.peg.847"/>